<keyword evidence="5" id="KW-0472">Membrane</keyword>
<keyword evidence="3 11" id="KW-0328">Glycosyltransferase</keyword>
<evidence type="ECO:0000256" key="2">
    <source>
        <dbReference type="ARBA" id="ARBA00022475"/>
    </source>
</evidence>
<comment type="pathway">
    <text evidence="7">Carotenoid biosynthesis; staphyloxanthin biosynthesis; staphyloxanthin from farnesyl diphosphate: step 4/5.</text>
</comment>
<keyword evidence="4 11" id="KW-0808">Transferase</keyword>
<evidence type="ECO:0000313" key="12">
    <source>
        <dbReference type="Proteomes" id="UP001324533"/>
    </source>
</evidence>
<evidence type="ECO:0000256" key="7">
    <source>
        <dbReference type="ARBA" id="ARBA00037904"/>
    </source>
</evidence>
<evidence type="ECO:0000256" key="6">
    <source>
        <dbReference type="ARBA" id="ARBA00037281"/>
    </source>
</evidence>
<comment type="function">
    <text evidence="6">Catalyzes the glycosylation of 4,4'-diaponeurosporenoate, i.e. the esterification of glucose at the C1'' position with the carboxyl group of 4,4'-diaponeurosporenic acid, to form glycosyl-4,4'-diaponeurosporenoate. This is a step in the biosynthesis of staphyloxanthin, an orange pigment present in most staphylococci strains.</text>
</comment>
<dbReference type="RefSeq" id="WP_322409786.1">
    <property type="nucleotide sequence ID" value="NZ_CP139779.1"/>
</dbReference>
<protein>
    <recommendedName>
        <fullName evidence="9">4,4'-diaponeurosporenoate glycosyltransferase</fullName>
    </recommendedName>
</protein>
<evidence type="ECO:0000256" key="4">
    <source>
        <dbReference type="ARBA" id="ARBA00022679"/>
    </source>
</evidence>
<dbReference type="EMBL" id="CP139779">
    <property type="protein sequence ID" value="WQB69664.1"/>
    <property type="molecule type" value="Genomic_DNA"/>
</dbReference>
<dbReference type="Pfam" id="PF00535">
    <property type="entry name" value="Glycos_transf_2"/>
    <property type="match status" value="1"/>
</dbReference>
<comment type="subcellular location">
    <subcellularLocation>
        <location evidence="1">Cell membrane</location>
    </subcellularLocation>
</comment>
<dbReference type="InterPro" id="IPR029044">
    <property type="entry name" value="Nucleotide-diphossugar_trans"/>
</dbReference>
<evidence type="ECO:0000256" key="3">
    <source>
        <dbReference type="ARBA" id="ARBA00022676"/>
    </source>
</evidence>
<dbReference type="PANTHER" id="PTHR43646:SF2">
    <property type="entry name" value="GLYCOSYLTRANSFERASE 2-LIKE DOMAIN-CONTAINING PROTEIN"/>
    <property type="match status" value="1"/>
</dbReference>
<evidence type="ECO:0000256" key="5">
    <source>
        <dbReference type="ARBA" id="ARBA00023136"/>
    </source>
</evidence>
<dbReference type="SUPFAM" id="SSF53448">
    <property type="entry name" value="Nucleotide-diphospho-sugar transferases"/>
    <property type="match status" value="1"/>
</dbReference>
<evidence type="ECO:0000313" key="11">
    <source>
        <dbReference type="EMBL" id="WQB69664.1"/>
    </source>
</evidence>
<comment type="similarity">
    <text evidence="8">Belongs to the glycosyltransferase 2 family. CrtQ subfamily.</text>
</comment>
<dbReference type="PANTHER" id="PTHR43646">
    <property type="entry name" value="GLYCOSYLTRANSFERASE"/>
    <property type="match status" value="1"/>
</dbReference>
<sequence length="232" mass="23984">MTAVAVIVPVHDEEDLLPACLSSLADAVEAASCAGVRVEVVVVLDACTDRSAAIAAEFDVVTVELSVTQVGAARRAGVVEALRRLDALDALDPVDVWIANTDADSVVPANWLTHQVALMRAGADVVLGTVRPDFADLAPAHVAHWLSTHHRGRPPGNTHGANLGVRASVYGAAGGFSETPEHEDVRLVDAARALGAVVVASDGAEVMTSGRFEGRTPGGYAAFVRATAQQLA</sequence>
<accession>A0ABZ0V959</accession>
<dbReference type="InterPro" id="IPR001173">
    <property type="entry name" value="Glyco_trans_2-like"/>
</dbReference>
<keyword evidence="2" id="KW-1003">Cell membrane</keyword>
<gene>
    <name evidence="11" type="ORF">T9R20_13300</name>
</gene>
<dbReference type="GO" id="GO:0016757">
    <property type="term" value="F:glycosyltransferase activity"/>
    <property type="evidence" value="ECO:0007669"/>
    <property type="project" value="UniProtKB-KW"/>
</dbReference>
<dbReference type="Proteomes" id="UP001324533">
    <property type="component" value="Chromosome"/>
</dbReference>
<name>A0ABZ0V959_9MICO</name>
<dbReference type="Gene3D" id="3.90.550.10">
    <property type="entry name" value="Spore Coat Polysaccharide Biosynthesis Protein SpsA, Chain A"/>
    <property type="match status" value="1"/>
</dbReference>
<keyword evidence="12" id="KW-1185">Reference proteome</keyword>
<evidence type="ECO:0000259" key="10">
    <source>
        <dbReference type="Pfam" id="PF00535"/>
    </source>
</evidence>
<evidence type="ECO:0000256" key="9">
    <source>
        <dbReference type="ARBA" id="ARBA00040345"/>
    </source>
</evidence>
<proteinExistence type="inferred from homology"/>
<evidence type="ECO:0000256" key="8">
    <source>
        <dbReference type="ARBA" id="ARBA00038120"/>
    </source>
</evidence>
<organism evidence="11 12">
    <name type="scientific">Microbacterium invictum</name>
    <dbReference type="NCBI Taxonomy" id="515415"/>
    <lineage>
        <taxon>Bacteria</taxon>
        <taxon>Bacillati</taxon>
        <taxon>Actinomycetota</taxon>
        <taxon>Actinomycetes</taxon>
        <taxon>Micrococcales</taxon>
        <taxon>Microbacteriaceae</taxon>
        <taxon>Microbacterium</taxon>
    </lineage>
</organism>
<reference evidence="11 12" key="1">
    <citation type="submission" date="2023-06" db="EMBL/GenBank/DDBJ databases">
        <title>Rock-solubilizing bacteria, Microbacterium invictum, promotes re-establishment of vegetation in rocky wasteland by accelerating rock bio-weathering and reshaping soil bacterial community.</title>
        <authorList>
            <person name="Liu C."/>
        </authorList>
    </citation>
    <scope>NUCLEOTIDE SEQUENCE [LARGE SCALE GENOMIC DNA]</scope>
    <source>
        <strain evidence="11 12">X-18</strain>
    </source>
</reference>
<feature type="domain" description="Glycosyltransferase 2-like" evidence="10">
    <location>
        <begin position="6"/>
        <end position="145"/>
    </location>
</feature>
<evidence type="ECO:0000256" key="1">
    <source>
        <dbReference type="ARBA" id="ARBA00004236"/>
    </source>
</evidence>